<proteinExistence type="predicted"/>
<evidence type="ECO:0000313" key="1">
    <source>
        <dbReference type="EMBL" id="TNJ30098.1"/>
    </source>
</evidence>
<keyword evidence="2" id="KW-1185">Reference proteome</keyword>
<dbReference type="Proteomes" id="UP000315496">
    <property type="component" value="Chromosome 1"/>
</dbReference>
<protein>
    <submittedName>
        <fullName evidence="1">Uncharacterized protein</fullName>
    </submittedName>
</protein>
<organism evidence="1 2">
    <name type="scientific">Giardia muris</name>
    <dbReference type="NCBI Taxonomy" id="5742"/>
    <lineage>
        <taxon>Eukaryota</taxon>
        <taxon>Metamonada</taxon>
        <taxon>Diplomonadida</taxon>
        <taxon>Hexamitidae</taxon>
        <taxon>Giardiinae</taxon>
        <taxon>Giardia</taxon>
    </lineage>
</organism>
<dbReference type="OrthoDB" id="10252146at2759"/>
<gene>
    <name evidence="1" type="ORF">GMRT_11099</name>
</gene>
<dbReference type="AlphaFoldDB" id="A0A4Z1T367"/>
<sequence>MSIKDLLLATTDPTRVQAAQGQLLAALARAETSSELFGIVIDTAAENNLRFLASIYLAQSLRNIGLREPQEIAAFLDAILPVFITFPRNVRRVLKEVVAHAVEAATKHDKNPTIYSRLVQMAAQAFAAANIDPSNVDTSLSLSPDLLYQLSDIVVLMLPYLKHATEVDLDDVLVLKLHSIIQDTFEFAYGITDLLVRCQASTCATKEGFAAMDELLEHQATFLLCMYTLEDLPTNYRERYSGIFRGVQVFLNLNAYPAAYVDIAPAVFTEARCALVSLLGQSIMRHFSDLRTYADEVVRLLVGVCAQCVGNTSPVHEQILTASLAELRALCMESELAKTFGDLGSTLITSIVIPSLRYNEVDFYNVETMNLQYLHRYVGVQDIGSRAAICESLLVSFCKLNPDNRGVVMQYVNDCFTNLGSITAETIDHHTMRCLILTYYSAAVKKTYSMARGISPPLAEGANLPGFYQSFVHGLLTQESFASSNDGSDAYPAKILLLCELCRFVADFRGVLEQAMFEEAFLSLLNFIQGTIWPFGLAVVANSVTLIIGYSKYSLSFAYSALWTLLDSLVCKTEADIGTNLILINSSISEYLFQMCTAISNLMASDVLIEKLFELCRRVTALTLPYIITKRYRIPAIFHCFELSITLLYLAQARISQGVTPQSPQLTEEVRQTLTLIAGMRNAVLETEDWAPHYYQLVAPVFPLAAALGLLDNCEALQVILQDIVSMTSVSILEAIPALALAGASFIRASSKYQGEFLQQYYGRLRVEALTLCGTDTFRQYGFMLLTALTLYVPTAIMADSTTIAMIHKMVGEHLDEIRESLDTLKSIARFFICYAYMCDPSVLSSPLVHTEILMTLLDRIILRDPICADLTIILVELFNAGKIPSDAVNQMKYLLGVSARLTRRRPTVIQGTRKTETTQETSTKTPLHFAEFKILRTLAPRIEVPPNFNPQTYTQTNLKVPLTFTS</sequence>
<reference evidence="1 2" key="1">
    <citation type="submission" date="2019-05" db="EMBL/GenBank/DDBJ databases">
        <title>The compact genome of Giardia muris reveals important steps in the evolution of intestinal protozoan parasites.</title>
        <authorList>
            <person name="Xu F."/>
            <person name="Jimenez-Gonzalez A."/>
            <person name="Einarsson E."/>
            <person name="Astvaldsson A."/>
            <person name="Peirasmaki D."/>
            <person name="Eckmann L."/>
            <person name="Andersson J.O."/>
            <person name="Svard S.G."/>
            <person name="Jerlstrom-Hultqvist J."/>
        </authorList>
    </citation>
    <scope>NUCLEOTIDE SEQUENCE [LARGE SCALE GENOMIC DNA]</scope>
    <source>
        <strain evidence="1 2">Roberts-Thomson</strain>
    </source>
</reference>
<dbReference type="Gene3D" id="1.25.10.10">
    <property type="entry name" value="Leucine-rich Repeat Variant"/>
    <property type="match status" value="1"/>
</dbReference>
<accession>A0A4Z1T367</accession>
<dbReference type="EMBL" id="VDLU01000001">
    <property type="protein sequence ID" value="TNJ30098.1"/>
    <property type="molecule type" value="Genomic_DNA"/>
</dbReference>
<name>A0A4Z1T367_GIAMU</name>
<dbReference type="VEuPathDB" id="GiardiaDB:GMRT_11099"/>
<evidence type="ECO:0000313" key="2">
    <source>
        <dbReference type="Proteomes" id="UP000315496"/>
    </source>
</evidence>
<comment type="caution">
    <text evidence="1">The sequence shown here is derived from an EMBL/GenBank/DDBJ whole genome shotgun (WGS) entry which is preliminary data.</text>
</comment>
<dbReference type="SUPFAM" id="SSF48371">
    <property type="entry name" value="ARM repeat"/>
    <property type="match status" value="1"/>
</dbReference>
<dbReference type="InterPro" id="IPR016024">
    <property type="entry name" value="ARM-type_fold"/>
</dbReference>
<dbReference type="InterPro" id="IPR011989">
    <property type="entry name" value="ARM-like"/>
</dbReference>